<dbReference type="InterPro" id="IPR036186">
    <property type="entry name" value="Serpin_sf"/>
</dbReference>
<comment type="similarity">
    <text evidence="1">Belongs to the serpin family.</text>
</comment>
<dbReference type="Pfam" id="PF00079">
    <property type="entry name" value="Serpin"/>
    <property type="match status" value="1"/>
</dbReference>
<evidence type="ECO:0000313" key="4">
    <source>
        <dbReference type="Proteomes" id="UP001205185"/>
    </source>
</evidence>
<reference evidence="3 4" key="1">
    <citation type="submission" date="2022-06" db="EMBL/GenBank/DDBJ databases">
        <title>Genomic Encyclopedia of Archaeal and Bacterial Type Strains, Phase II (KMG-II): from individual species to whole genera.</title>
        <authorList>
            <person name="Goeker M."/>
        </authorList>
    </citation>
    <scope>NUCLEOTIDE SEQUENCE [LARGE SCALE GENOMIC DNA]</scope>
    <source>
        <strain evidence="3 4">DSM 44255</strain>
    </source>
</reference>
<organism evidence="3 4">
    <name type="scientific">Actinokineospora diospyrosa</name>
    <dbReference type="NCBI Taxonomy" id="103728"/>
    <lineage>
        <taxon>Bacteria</taxon>
        <taxon>Bacillati</taxon>
        <taxon>Actinomycetota</taxon>
        <taxon>Actinomycetes</taxon>
        <taxon>Pseudonocardiales</taxon>
        <taxon>Pseudonocardiaceae</taxon>
        <taxon>Actinokineospora</taxon>
    </lineage>
</organism>
<dbReference type="CDD" id="cd19590">
    <property type="entry name" value="serpin_thermopin-like"/>
    <property type="match status" value="1"/>
</dbReference>
<dbReference type="InterPro" id="IPR042178">
    <property type="entry name" value="Serpin_sf_1"/>
</dbReference>
<gene>
    <name evidence="3" type="ORF">LV75_002299</name>
</gene>
<dbReference type="Gene3D" id="2.30.39.10">
    <property type="entry name" value="Alpha-1-antitrypsin, domain 1"/>
    <property type="match status" value="1"/>
</dbReference>
<dbReference type="Proteomes" id="UP001205185">
    <property type="component" value="Unassembled WGS sequence"/>
</dbReference>
<dbReference type="PANTHER" id="PTHR11461:SF211">
    <property type="entry name" value="GH10112P-RELATED"/>
    <property type="match status" value="1"/>
</dbReference>
<dbReference type="EMBL" id="JAMTCO010000005">
    <property type="protein sequence ID" value="MCP2269810.1"/>
    <property type="molecule type" value="Genomic_DNA"/>
</dbReference>
<name>A0ABT1IAZ1_9PSEU</name>
<feature type="domain" description="Serpin" evidence="2">
    <location>
        <begin position="8"/>
        <end position="358"/>
    </location>
</feature>
<accession>A0ABT1IAZ1</accession>
<proteinExistence type="inferred from homology"/>
<dbReference type="PROSITE" id="PS00284">
    <property type="entry name" value="SERPIN"/>
    <property type="match status" value="1"/>
</dbReference>
<dbReference type="SMART" id="SM00093">
    <property type="entry name" value="SERPIN"/>
    <property type="match status" value="1"/>
</dbReference>
<dbReference type="InterPro" id="IPR042185">
    <property type="entry name" value="Serpin_sf_2"/>
</dbReference>
<dbReference type="SUPFAM" id="SSF56574">
    <property type="entry name" value="Serpins"/>
    <property type="match status" value="1"/>
</dbReference>
<dbReference type="InterPro" id="IPR023796">
    <property type="entry name" value="Serpin_dom"/>
</dbReference>
<evidence type="ECO:0000259" key="2">
    <source>
        <dbReference type="SMART" id="SM00093"/>
    </source>
</evidence>
<evidence type="ECO:0000256" key="1">
    <source>
        <dbReference type="RuleBase" id="RU000411"/>
    </source>
</evidence>
<dbReference type="RefSeq" id="WP_253886778.1">
    <property type="nucleotide sequence ID" value="NZ_BAAAVB010000012.1"/>
</dbReference>
<protein>
    <submittedName>
        <fullName evidence="3">Serpin B</fullName>
    </submittedName>
</protein>
<dbReference type="Gene3D" id="3.30.497.10">
    <property type="entry name" value="Antithrombin, subunit I, domain 2"/>
    <property type="match status" value="1"/>
</dbReference>
<keyword evidence="4" id="KW-1185">Reference proteome</keyword>
<evidence type="ECO:0000313" key="3">
    <source>
        <dbReference type="EMBL" id="MCP2269810.1"/>
    </source>
</evidence>
<dbReference type="PANTHER" id="PTHR11461">
    <property type="entry name" value="SERINE PROTEASE INHIBITOR, SERPIN"/>
    <property type="match status" value="1"/>
</dbReference>
<dbReference type="InterPro" id="IPR023795">
    <property type="entry name" value="Serpin_CS"/>
</dbReference>
<dbReference type="InterPro" id="IPR000215">
    <property type="entry name" value="Serpin_fam"/>
</dbReference>
<sequence>MSHLDFTLALHRALAPDQTEQVCWSPFSAASALALLAEGAGGQTRAELTALLGDLAELGAALRSASALDQVWEGQPEPVIASVDTLWADAVIGIEPAFADRLADTGGSVRNAPFQAEPAKARDQINSDVAETTRGLIPELLPPDAIRADTVSILVNALYLKTSWDGEFVADEEPGRFTGAGGVVDVPTMFVDKQLLYAARDGWQVVGLPALGGVQAVVLLPDGDLAAAESALTGQSLAGLLDGMDWIQVGVRLPKLDVSTQVDLTQALLDLGVSTVFTDQADLSGISPDPLYAQSVLHESVLRVDEKGLEGAAATAIALALAALPAERVDVTVDRPFLLLVRHRETGVVYFVARVTDPS</sequence>
<comment type="caution">
    <text evidence="3">The sequence shown here is derived from an EMBL/GenBank/DDBJ whole genome shotgun (WGS) entry which is preliminary data.</text>
</comment>